<accession>A0ABT4BC41</accession>
<comment type="caution">
    <text evidence="3">The sequence shown here is derived from an EMBL/GenBank/DDBJ whole genome shotgun (WGS) entry which is preliminary data.</text>
</comment>
<dbReference type="Pfam" id="PF00501">
    <property type="entry name" value="AMP-binding"/>
    <property type="match status" value="1"/>
</dbReference>
<evidence type="ECO:0000259" key="1">
    <source>
        <dbReference type="Pfam" id="PF00501"/>
    </source>
</evidence>
<dbReference type="EMBL" id="JAPNTZ010000018">
    <property type="protein sequence ID" value="MCY1144094.1"/>
    <property type="molecule type" value="Genomic_DNA"/>
</dbReference>
<dbReference type="PANTHER" id="PTHR45527:SF1">
    <property type="entry name" value="FATTY ACID SYNTHASE"/>
    <property type="match status" value="1"/>
</dbReference>
<dbReference type="Gene3D" id="3.30.300.30">
    <property type="match status" value="1"/>
</dbReference>
<dbReference type="Pfam" id="PF13193">
    <property type="entry name" value="AMP-binding_C"/>
    <property type="match status" value="1"/>
</dbReference>
<keyword evidence="4" id="KW-1185">Reference proteome</keyword>
<dbReference type="InterPro" id="IPR000873">
    <property type="entry name" value="AMP-dep_synth/lig_dom"/>
</dbReference>
<dbReference type="InterPro" id="IPR045851">
    <property type="entry name" value="AMP-bd_C_sf"/>
</dbReference>
<dbReference type="Gene3D" id="3.40.50.12780">
    <property type="entry name" value="N-terminal domain of ligase-like"/>
    <property type="match status" value="1"/>
</dbReference>
<evidence type="ECO:0000259" key="2">
    <source>
        <dbReference type="Pfam" id="PF13193"/>
    </source>
</evidence>
<dbReference type="InterPro" id="IPR025110">
    <property type="entry name" value="AMP-bd_C"/>
</dbReference>
<dbReference type="InterPro" id="IPR020845">
    <property type="entry name" value="AMP-binding_CS"/>
</dbReference>
<dbReference type="PANTHER" id="PTHR45527">
    <property type="entry name" value="NONRIBOSOMAL PEPTIDE SYNTHETASE"/>
    <property type="match status" value="1"/>
</dbReference>
<dbReference type="PROSITE" id="PS00455">
    <property type="entry name" value="AMP_BINDING"/>
    <property type="match status" value="1"/>
</dbReference>
<dbReference type="InterPro" id="IPR042099">
    <property type="entry name" value="ANL_N_sf"/>
</dbReference>
<gene>
    <name evidence="3" type="ORF">OWR29_39375</name>
</gene>
<evidence type="ECO:0000313" key="4">
    <source>
        <dbReference type="Proteomes" id="UP001151002"/>
    </source>
</evidence>
<proteinExistence type="predicted"/>
<sequence>MPELEGSELIHEAVGRQALRRPEATAVFFRGSRVTYGTLDAAAEAYADMLAGAGVGPSSTVAVILPRGPQLIAVLLAVLKCGAAYAAIDRRWPQARIEQVTRLIAAGTVVSGSPTDATGHWLTLDEPLEQVAARARPRPRVRIDGAHPATVFFTSGSTGNPKAVVSPHRATTRLFTPGGFADFGPGHTMLQAAPCSWDAFSLEVWGPLISGGTCAVAEQDHLLPGILADLIRTTEVDTAWLTTSLFNLLVDEDDPGKSCFAGLRQVLTGGERLSPAHVASLLARHPDVDLINGYGPVESCVFATTHKISAMDCARDTGIPLGTPVPQTTVLVLDGERVLPRDSLGEICIAGAGLAIGYAGDPDATDAAFATVQLDGVPTRVYRTGDFGLIDSDGLLHFRGRRDLQIKIAGYRIEPEEIEAVARQLPGVRDVAVVATAAQDGESARLLLLYTTAAGDAPRPHAVRRALVAVLPAYLVPHVVRQMTTLPTTATGKLDRQALLASC</sequence>
<reference evidence="3" key="1">
    <citation type="submission" date="2022-11" db="EMBL/GenBank/DDBJ databases">
        <authorList>
            <person name="Somphong A."/>
            <person name="Phongsopitanun W."/>
        </authorList>
    </citation>
    <scope>NUCLEOTIDE SEQUENCE</scope>
    <source>
        <strain evidence="3">Pm04-4</strain>
    </source>
</reference>
<feature type="domain" description="AMP-dependent synthetase/ligase" evidence="1">
    <location>
        <begin position="16"/>
        <end position="358"/>
    </location>
</feature>
<dbReference type="InterPro" id="IPR010071">
    <property type="entry name" value="AA_adenyl_dom"/>
</dbReference>
<organism evidence="3 4">
    <name type="scientific">Paractinoplanes pyxinae</name>
    <dbReference type="NCBI Taxonomy" id="2997416"/>
    <lineage>
        <taxon>Bacteria</taxon>
        <taxon>Bacillati</taxon>
        <taxon>Actinomycetota</taxon>
        <taxon>Actinomycetes</taxon>
        <taxon>Micromonosporales</taxon>
        <taxon>Micromonosporaceae</taxon>
        <taxon>Paractinoplanes</taxon>
    </lineage>
</organism>
<protein>
    <submittedName>
        <fullName evidence="3">Amino acid adenylation domain-containing protein</fullName>
    </submittedName>
</protein>
<name>A0ABT4BC41_9ACTN</name>
<dbReference type="SUPFAM" id="SSF56801">
    <property type="entry name" value="Acetyl-CoA synthetase-like"/>
    <property type="match status" value="1"/>
</dbReference>
<dbReference type="RefSeq" id="WP_267568649.1">
    <property type="nucleotide sequence ID" value="NZ_JAPNTZ010000018.1"/>
</dbReference>
<dbReference type="Proteomes" id="UP001151002">
    <property type="component" value="Unassembled WGS sequence"/>
</dbReference>
<evidence type="ECO:0000313" key="3">
    <source>
        <dbReference type="EMBL" id="MCY1144094.1"/>
    </source>
</evidence>
<dbReference type="NCBIfam" id="TIGR01733">
    <property type="entry name" value="AA-adenyl-dom"/>
    <property type="match status" value="1"/>
</dbReference>
<feature type="domain" description="AMP-binding enzyme C-terminal" evidence="2">
    <location>
        <begin position="417"/>
        <end position="493"/>
    </location>
</feature>